<dbReference type="PROSITE" id="PS51819">
    <property type="entry name" value="VOC"/>
    <property type="match status" value="1"/>
</dbReference>
<name>A0ABV6NRI4_9ACTN</name>
<protein>
    <submittedName>
        <fullName evidence="2">VOC family protein</fullName>
    </submittedName>
</protein>
<dbReference type="SUPFAM" id="SSF54593">
    <property type="entry name" value="Glyoxalase/Bleomycin resistance protein/Dihydroxybiphenyl dioxygenase"/>
    <property type="match status" value="1"/>
</dbReference>
<comment type="caution">
    <text evidence="2">The sequence shown here is derived from an EMBL/GenBank/DDBJ whole genome shotgun (WGS) entry which is preliminary data.</text>
</comment>
<organism evidence="2 3">
    <name type="scientific">Plantactinospora siamensis</name>
    <dbReference type="NCBI Taxonomy" id="555372"/>
    <lineage>
        <taxon>Bacteria</taxon>
        <taxon>Bacillati</taxon>
        <taxon>Actinomycetota</taxon>
        <taxon>Actinomycetes</taxon>
        <taxon>Micromonosporales</taxon>
        <taxon>Micromonosporaceae</taxon>
        <taxon>Plantactinospora</taxon>
    </lineage>
</organism>
<keyword evidence="3" id="KW-1185">Reference proteome</keyword>
<feature type="domain" description="VOC" evidence="1">
    <location>
        <begin position="2"/>
        <end position="118"/>
    </location>
</feature>
<dbReference type="PANTHER" id="PTHR33993">
    <property type="entry name" value="GLYOXALASE-RELATED"/>
    <property type="match status" value="1"/>
</dbReference>
<accession>A0ABV6NRI4</accession>
<dbReference type="Gene3D" id="3.10.180.10">
    <property type="entry name" value="2,3-Dihydroxybiphenyl 1,2-Dioxygenase, domain 1"/>
    <property type="match status" value="1"/>
</dbReference>
<gene>
    <name evidence="2" type="ORF">ACFFHU_04265</name>
</gene>
<dbReference type="EMBL" id="JBHLUE010000002">
    <property type="protein sequence ID" value="MFC0563380.1"/>
    <property type="molecule type" value="Genomic_DNA"/>
</dbReference>
<dbReference type="Pfam" id="PF00903">
    <property type="entry name" value="Glyoxalase"/>
    <property type="match status" value="1"/>
</dbReference>
<dbReference type="InterPro" id="IPR029068">
    <property type="entry name" value="Glyas_Bleomycin-R_OHBP_Dase"/>
</dbReference>
<reference evidence="2 3" key="1">
    <citation type="submission" date="2024-09" db="EMBL/GenBank/DDBJ databases">
        <authorList>
            <person name="Sun Q."/>
            <person name="Mori K."/>
        </authorList>
    </citation>
    <scope>NUCLEOTIDE SEQUENCE [LARGE SCALE GENOMIC DNA]</scope>
    <source>
        <strain evidence="2 3">TBRC 2205</strain>
    </source>
</reference>
<dbReference type="InterPro" id="IPR052164">
    <property type="entry name" value="Anthracycline_SecMetBiosynth"/>
</dbReference>
<evidence type="ECO:0000313" key="3">
    <source>
        <dbReference type="Proteomes" id="UP001589894"/>
    </source>
</evidence>
<dbReference type="PANTHER" id="PTHR33993:SF14">
    <property type="entry name" value="GB|AAF24581.1"/>
    <property type="match status" value="1"/>
</dbReference>
<dbReference type="RefSeq" id="WP_377335827.1">
    <property type="nucleotide sequence ID" value="NZ_JBHLUE010000002.1"/>
</dbReference>
<dbReference type="InterPro" id="IPR004360">
    <property type="entry name" value="Glyas_Fos-R_dOase_dom"/>
</dbReference>
<proteinExistence type="predicted"/>
<sequence length="119" mass="12868">MPTVQPVISTPDLSRLLDYYQRVFDAVESDRYPREGEPFFVNLRVGDSELGLVSQGDAGGEAPPRILLSVAVDDVDGRLPEVTAAGGRVLGPPNDMPWGQRVAHTLDPDGNLVNLTRSV</sequence>
<evidence type="ECO:0000313" key="2">
    <source>
        <dbReference type="EMBL" id="MFC0563380.1"/>
    </source>
</evidence>
<dbReference type="Proteomes" id="UP001589894">
    <property type="component" value="Unassembled WGS sequence"/>
</dbReference>
<evidence type="ECO:0000259" key="1">
    <source>
        <dbReference type="PROSITE" id="PS51819"/>
    </source>
</evidence>
<dbReference type="InterPro" id="IPR037523">
    <property type="entry name" value="VOC_core"/>
</dbReference>